<keyword evidence="3" id="KW-1185">Reference proteome</keyword>
<accession>A0A7T4URM5</accession>
<feature type="domain" description="M23ase beta-sheet core" evidence="1">
    <location>
        <begin position="173"/>
        <end position="268"/>
    </location>
</feature>
<dbReference type="KEGG" id="snan:I6N98_07465"/>
<dbReference type="InterPro" id="IPR016047">
    <property type="entry name" value="M23ase_b-sheet_dom"/>
</dbReference>
<sequence>MRGGKISQGWIAGLLAVLLASLAHTGSAMELNGRLIQGGLIWGKVPPGSTVELGEYAVRVADDGTFAAGFDRDAPPRVVLQVCPPEKACEHSELAIEQRQYNIQRIEGVPQKTVTPPAEVLDRIRREAALVGKARKRYVQRQDFAAPFRWPLIGPITGVFGSQRVYNGTPGRPHYGVDVARPTGAVVVAPQDGVVTLAHPDMFYSGGTLILDHGQGISSTFIHLSKLLVEKGQEIKQGDPIAEVGATGRATGPHLDWRMNWHGQRLDPALLVGEMPALESPH</sequence>
<evidence type="ECO:0000259" key="1">
    <source>
        <dbReference type="Pfam" id="PF01551"/>
    </source>
</evidence>
<dbReference type="PANTHER" id="PTHR21666">
    <property type="entry name" value="PEPTIDASE-RELATED"/>
    <property type="match status" value="1"/>
</dbReference>
<dbReference type="CDD" id="cd12797">
    <property type="entry name" value="M23_peptidase"/>
    <property type="match status" value="1"/>
</dbReference>
<evidence type="ECO:0000313" key="2">
    <source>
        <dbReference type="EMBL" id="QQD19672.1"/>
    </source>
</evidence>
<dbReference type="AlphaFoldDB" id="A0A7T4URM5"/>
<dbReference type="GO" id="GO:0004222">
    <property type="term" value="F:metalloendopeptidase activity"/>
    <property type="evidence" value="ECO:0007669"/>
    <property type="project" value="TreeGrafter"/>
</dbReference>
<evidence type="ECO:0000313" key="3">
    <source>
        <dbReference type="Proteomes" id="UP000596063"/>
    </source>
</evidence>
<dbReference type="Proteomes" id="UP000596063">
    <property type="component" value="Chromosome"/>
</dbReference>
<dbReference type="InterPro" id="IPR011055">
    <property type="entry name" value="Dup_hybrid_motif"/>
</dbReference>
<dbReference type="Gene3D" id="2.70.70.10">
    <property type="entry name" value="Glucose Permease (Domain IIA)"/>
    <property type="match status" value="1"/>
</dbReference>
<proteinExistence type="predicted"/>
<dbReference type="InterPro" id="IPR050570">
    <property type="entry name" value="Cell_wall_metabolism_enzyme"/>
</dbReference>
<dbReference type="SUPFAM" id="SSF51261">
    <property type="entry name" value="Duplicated hybrid motif"/>
    <property type="match status" value="1"/>
</dbReference>
<gene>
    <name evidence="2" type="ORF">I6N98_07465</name>
</gene>
<dbReference type="Pfam" id="PF01551">
    <property type="entry name" value="Peptidase_M23"/>
    <property type="match status" value="1"/>
</dbReference>
<reference evidence="2 3" key="1">
    <citation type="submission" date="2020-12" db="EMBL/GenBank/DDBJ databases">
        <authorList>
            <person name="Shan Y."/>
        </authorList>
    </citation>
    <scope>NUCLEOTIDE SEQUENCE [LARGE SCALE GENOMIC DNA]</scope>
    <source>
        <strain evidence="3">csc3.9</strain>
    </source>
</reference>
<organism evidence="2 3">
    <name type="scientific">Spongiibacter nanhainus</name>
    <dbReference type="NCBI Taxonomy" id="2794344"/>
    <lineage>
        <taxon>Bacteria</taxon>
        <taxon>Pseudomonadati</taxon>
        <taxon>Pseudomonadota</taxon>
        <taxon>Gammaproteobacteria</taxon>
        <taxon>Cellvibrionales</taxon>
        <taxon>Spongiibacteraceae</taxon>
        <taxon>Spongiibacter</taxon>
    </lineage>
</organism>
<dbReference type="RefSeq" id="WP_198571156.1">
    <property type="nucleotide sequence ID" value="NZ_CP066167.1"/>
</dbReference>
<dbReference type="PANTHER" id="PTHR21666:SF285">
    <property type="entry name" value="M23 FAMILY METALLOPEPTIDASE"/>
    <property type="match status" value="1"/>
</dbReference>
<dbReference type="EMBL" id="CP066167">
    <property type="protein sequence ID" value="QQD19672.1"/>
    <property type="molecule type" value="Genomic_DNA"/>
</dbReference>
<dbReference type="FunFam" id="2.70.70.10:FF:000019">
    <property type="entry name" value="M23 family peptidase"/>
    <property type="match status" value="1"/>
</dbReference>
<name>A0A7T4URM5_9GAMM</name>
<protein>
    <submittedName>
        <fullName evidence="2">M23 family metallopeptidase</fullName>
    </submittedName>
</protein>